<proteinExistence type="predicted"/>
<dbReference type="EMBL" id="AP025314">
    <property type="protein sequence ID" value="BDD10861.1"/>
    <property type="molecule type" value="Genomic_DNA"/>
</dbReference>
<organism evidence="1 2">
    <name type="scientific">Fulvitalea axinellae</name>
    <dbReference type="NCBI Taxonomy" id="1182444"/>
    <lineage>
        <taxon>Bacteria</taxon>
        <taxon>Pseudomonadati</taxon>
        <taxon>Bacteroidota</taxon>
        <taxon>Cytophagia</taxon>
        <taxon>Cytophagales</taxon>
        <taxon>Persicobacteraceae</taxon>
        <taxon>Fulvitalea</taxon>
    </lineage>
</organism>
<sequence length="96" mass="10779">MRDYLMDDNMDLAVEDGDFLRGEAGDRNELAHLVTAPGEWKEYPELGADLGRRINDETGGNLYRSVSESMGRDGFRVKAVEISENKLRVDAEDQDA</sequence>
<keyword evidence="2" id="KW-1185">Reference proteome</keyword>
<dbReference type="AlphaFoldDB" id="A0AAU9CNZ8"/>
<reference evidence="1 2" key="1">
    <citation type="submission" date="2021-12" db="EMBL/GenBank/DDBJ databases">
        <title>Genome sequencing of bacteria with rrn-lacking chromosome and rrn-plasmid.</title>
        <authorList>
            <person name="Anda M."/>
            <person name="Iwasaki W."/>
        </authorList>
    </citation>
    <scope>NUCLEOTIDE SEQUENCE [LARGE SCALE GENOMIC DNA]</scope>
    <source>
        <strain evidence="1 2">DSM 100852</strain>
    </source>
</reference>
<evidence type="ECO:0000313" key="1">
    <source>
        <dbReference type="EMBL" id="BDD10861.1"/>
    </source>
</evidence>
<gene>
    <name evidence="1" type="ORF">FUAX_32930</name>
</gene>
<name>A0AAU9CNZ8_9BACT</name>
<dbReference type="Proteomes" id="UP001348817">
    <property type="component" value="Chromosome"/>
</dbReference>
<evidence type="ECO:0000313" key="2">
    <source>
        <dbReference type="Proteomes" id="UP001348817"/>
    </source>
</evidence>
<accession>A0AAU9CNZ8</accession>
<dbReference type="RefSeq" id="WP_338392389.1">
    <property type="nucleotide sequence ID" value="NZ_AP025314.1"/>
</dbReference>
<dbReference type="KEGG" id="fax:FUAX_32930"/>
<protein>
    <submittedName>
        <fullName evidence="1">Uncharacterized protein</fullName>
    </submittedName>
</protein>